<sequence length="346" mass="38636">MDLPPLPYVSGDRLLGSTDTVFSLTPCSVSRHIHAQSVCHNTVFDTISGGFYRVVWSDEGDTGIPSLEEIPDAECRHFPGSESFEIIATCSYRGNFYMYVRLKRGHTEGYTAGQPGYLWVYQIDTDTWTKHTGPPDYLYDFAALIGYKGTLFLFQSMCDRGNVSVDQIGLDPIEPRRWERRVWTFPETEGDSAIIHDALPFVLSDELHVMLPGQGESDSYYHLVLKGQAWEAVTGAVTVPHELSASMGYPFGNKWLAPGFGSRCTNLQRGMAQFDAVSSEWSFVCLCDWQILDAAQLSPCTHLVRTYGMPAERRNIYISGLYILHTDLAILEDRSSGLLPGDVGCE</sequence>
<evidence type="ECO:0000313" key="1">
    <source>
        <dbReference type="EMBL" id="GIQ85931.1"/>
    </source>
</evidence>
<accession>A0A9K3GKQ6</accession>
<comment type="caution">
    <text evidence="1">The sequence shown here is derived from an EMBL/GenBank/DDBJ whole genome shotgun (WGS) entry which is preliminary data.</text>
</comment>
<proteinExistence type="predicted"/>
<evidence type="ECO:0000313" key="2">
    <source>
        <dbReference type="Proteomes" id="UP000265618"/>
    </source>
</evidence>
<gene>
    <name evidence="1" type="ORF">KIPB_007686</name>
</gene>
<dbReference type="EMBL" id="BDIP01002217">
    <property type="protein sequence ID" value="GIQ85931.1"/>
    <property type="molecule type" value="Genomic_DNA"/>
</dbReference>
<dbReference type="Proteomes" id="UP000265618">
    <property type="component" value="Unassembled WGS sequence"/>
</dbReference>
<protein>
    <submittedName>
        <fullName evidence="1">Uncharacterized protein</fullName>
    </submittedName>
</protein>
<organism evidence="1 2">
    <name type="scientific">Kipferlia bialata</name>
    <dbReference type="NCBI Taxonomy" id="797122"/>
    <lineage>
        <taxon>Eukaryota</taxon>
        <taxon>Metamonada</taxon>
        <taxon>Carpediemonas-like organisms</taxon>
        <taxon>Kipferlia</taxon>
    </lineage>
</organism>
<keyword evidence="2" id="KW-1185">Reference proteome</keyword>
<dbReference type="AlphaFoldDB" id="A0A9K3GKQ6"/>
<name>A0A9K3GKQ6_9EUKA</name>
<reference evidence="1 2" key="1">
    <citation type="journal article" date="2018" name="PLoS ONE">
        <title>The draft genome of Kipferlia bialata reveals reductive genome evolution in fornicate parasites.</title>
        <authorList>
            <person name="Tanifuji G."/>
            <person name="Takabayashi S."/>
            <person name="Kume K."/>
            <person name="Takagi M."/>
            <person name="Nakayama T."/>
            <person name="Kamikawa R."/>
            <person name="Inagaki Y."/>
            <person name="Hashimoto T."/>
        </authorList>
    </citation>
    <scope>NUCLEOTIDE SEQUENCE [LARGE SCALE GENOMIC DNA]</scope>
    <source>
        <strain evidence="1">NY0173</strain>
    </source>
</reference>